<accession>A0A1M5EPQ1</accession>
<dbReference type="RefSeq" id="WP_072836714.1">
    <property type="nucleotide sequence ID" value="NZ_FQUU01000019.1"/>
</dbReference>
<evidence type="ECO:0000256" key="1">
    <source>
        <dbReference type="SAM" id="Phobius"/>
    </source>
</evidence>
<reference evidence="3 4" key="1">
    <citation type="submission" date="2016-11" db="EMBL/GenBank/DDBJ databases">
        <authorList>
            <person name="Jaros S."/>
            <person name="Januszkiewicz K."/>
            <person name="Wedrychowicz H."/>
        </authorList>
    </citation>
    <scope>NUCLEOTIDE SEQUENCE [LARGE SCALE GENOMIC DNA]</scope>
    <source>
        <strain evidence="3 4">DSM 18119</strain>
    </source>
</reference>
<dbReference type="OrthoDB" id="658163at2"/>
<gene>
    <name evidence="3" type="ORF">SAMN02745131_03593</name>
</gene>
<proteinExistence type="predicted"/>
<dbReference type="Pfam" id="PF14257">
    <property type="entry name" value="DUF4349"/>
    <property type="match status" value="1"/>
</dbReference>
<keyword evidence="4" id="KW-1185">Reference proteome</keyword>
<protein>
    <recommendedName>
        <fullName evidence="2">DUF4349 domain-containing protein</fullName>
    </recommendedName>
</protein>
<dbReference type="STRING" id="1121884.SAMN02745131_03593"/>
<name>A0A1M5EPQ1_9BACT</name>
<keyword evidence="1" id="KW-1133">Transmembrane helix</keyword>
<feature type="transmembrane region" description="Helical" evidence="1">
    <location>
        <begin position="244"/>
        <end position="269"/>
    </location>
</feature>
<keyword evidence="1" id="KW-0812">Transmembrane</keyword>
<feature type="domain" description="DUF4349" evidence="2">
    <location>
        <begin position="45"/>
        <end position="270"/>
    </location>
</feature>
<dbReference type="AlphaFoldDB" id="A0A1M5EPQ1"/>
<evidence type="ECO:0000259" key="2">
    <source>
        <dbReference type="Pfam" id="PF14257"/>
    </source>
</evidence>
<dbReference type="Proteomes" id="UP000184048">
    <property type="component" value="Unassembled WGS sequence"/>
</dbReference>
<dbReference type="EMBL" id="FQUU01000019">
    <property type="protein sequence ID" value="SHF81278.1"/>
    <property type="molecule type" value="Genomic_DNA"/>
</dbReference>
<evidence type="ECO:0000313" key="3">
    <source>
        <dbReference type="EMBL" id="SHF81278.1"/>
    </source>
</evidence>
<dbReference type="PROSITE" id="PS51257">
    <property type="entry name" value="PROKAR_LIPOPROTEIN"/>
    <property type="match status" value="1"/>
</dbReference>
<evidence type="ECO:0000313" key="4">
    <source>
        <dbReference type="Proteomes" id="UP000184048"/>
    </source>
</evidence>
<sequence length="286" mass="32380">MKRLLFFPALFIIISGCQNNTGENELAKALTDTTSITGITGDSVKLVKTARIDFKVKDVEKAGWGVSALAQQLGGKIFHQQLETIEGERKELKMSDDSLLVITAYTPRVAITVRIPSENLELFLHNIAGLGYYTSSSRLDIEDKSLAFLENELKQKNRQRELSKPGNTVKALASMQSINVKDAMIEQHIANRAIDADVNYSLVNISLFQNSLVRKEVIANYILTGYELPFHKRLLNAIGNGWEMFLSFVLFLAHLWMFFLVAGIAWIIYRYFQQSRKMAYNNSTFK</sequence>
<organism evidence="3 4">
    <name type="scientific">Flavisolibacter ginsengisoli DSM 18119</name>
    <dbReference type="NCBI Taxonomy" id="1121884"/>
    <lineage>
        <taxon>Bacteria</taxon>
        <taxon>Pseudomonadati</taxon>
        <taxon>Bacteroidota</taxon>
        <taxon>Chitinophagia</taxon>
        <taxon>Chitinophagales</taxon>
        <taxon>Chitinophagaceae</taxon>
        <taxon>Flavisolibacter</taxon>
    </lineage>
</organism>
<keyword evidence="1" id="KW-0472">Membrane</keyword>
<dbReference type="InterPro" id="IPR025645">
    <property type="entry name" value="DUF4349"/>
</dbReference>